<organism evidence="3 4">
    <name type="scientific">Lacinutrix neustonica</name>
    <dbReference type="NCBI Taxonomy" id="2980107"/>
    <lineage>
        <taxon>Bacteria</taxon>
        <taxon>Pseudomonadati</taxon>
        <taxon>Bacteroidota</taxon>
        <taxon>Flavobacteriia</taxon>
        <taxon>Flavobacteriales</taxon>
        <taxon>Flavobacteriaceae</taxon>
        <taxon>Lacinutrix</taxon>
    </lineage>
</organism>
<gene>
    <name evidence="3" type="ORF">N7U66_14745</name>
</gene>
<name>A0A9E8SCI1_9FLAO</name>
<evidence type="ECO:0000256" key="1">
    <source>
        <dbReference type="PROSITE-ProRule" id="PRU00169"/>
    </source>
</evidence>
<protein>
    <submittedName>
        <fullName evidence="3">Response regulator</fullName>
    </submittedName>
</protein>
<dbReference type="Gene3D" id="3.40.50.2300">
    <property type="match status" value="1"/>
</dbReference>
<dbReference type="RefSeq" id="WP_267675937.1">
    <property type="nucleotide sequence ID" value="NZ_CP113088.1"/>
</dbReference>
<feature type="domain" description="Response regulatory" evidence="2">
    <location>
        <begin position="7"/>
        <end position="138"/>
    </location>
</feature>
<dbReference type="InterPro" id="IPR011006">
    <property type="entry name" value="CheY-like_superfamily"/>
</dbReference>
<sequence>MEQRTIRILMTDDHPMIIEGYQNTLLATKKESQNLIIDVASNADESIKAIKYSIDIKKPYDIYFFDVSIPASSDGRYQSGMDLAAYVNDNSPQSKVIILTMFEESYRINKILNEINPEGFLIKSDLTASELSSAFQRVLNHEVFYSSTVNTIIKKMQPYKIDIDSINHEILYLISTGIKTKDIAKHVNMSLSAIEKRKKHLKIIFAVDDGKDETLMEEAKSKGFIS</sequence>
<accession>A0A9E8SCI1</accession>
<reference evidence="3" key="1">
    <citation type="submission" date="2022-11" db="EMBL/GenBank/DDBJ databases">
        <title>Lacinutrix neustonica HL-RS19T sp. nov., isolated from the surface microlayer sample of brackish Lake Shihwa.</title>
        <authorList>
            <person name="Choi J.Y."/>
            <person name="Hwang C.Y."/>
        </authorList>
    </citation>
    <scope>NUCLEOTIDE SEQUENCE</scope>
    <source>
        <strain evidence="3">HL-RS19</strain>
    </source>
</reference>
<feature type="modified residue" description="4-aspartylphosphate" evidence="1">
    <location>
        <position position="66"/>
    </location>
</feature>
<dbReference type="EMBL" id="CP113088">
    <property type="protein sequence ID" value="WAC01323.1"/>
    <property type="molecule type" value="Genomic_DNA"/>
</dbReference>
<dbReference type="PROSITE" id="PS50110">
    <property type="entry name" value="RESPONSE_REGULATORY"/>
    <property type="match status" value="1"/>
</dbReference>
<keyword evidence="1" id="KW-0597">Phosphoprotein</keyword>
<dbReference type="PANTHER" id="PTHR45566:SF1">
    <property type="entry name" value="HTH-TYPE TRANSCRIPTIONAL REGULATOR YHJB-RELATED"/>
    <property type="match status" value="1"/>
</dbReference>
<dbReference type="PANTHER" id="PTHR45566">
    <property type="entry name" value="HTH-TYPE TRANSCRIPTIONAL REGULATOR YHJB-RELATED"/>
    <property type="match status" value="1"/>
</dbReference>
<dbReference type="Proteomes" id="UP001164705">
    <property type="component" value="Chromosome"/>
</dbReference>
<evidence type="ECO:0000259" key="2">
    <source>
        <dbReference type="PROSITE" id="PS50110"/>
    </source>
</evidence>
<keyword evidence="4" id="KW-1185">Reference proteome</keyword>
<dbReference type="GO" id="GO:0000160">
    <property type="term" value="P:phosphorelay signal transduction system"/>
    <property type="evidence" value="ECO:0007669"/>
    <property type="project" value="InterPro"/>
</dbReference>
<dbReference type="KEGG" id="lnu:N7U66_14745"/>
<evidence type="ECO:0000313" key="4">
    <source>
        <dbReference type="Proteomes" id="UP001164705"/>
    </source>
</evidence>
<dbReference type="AlphaFoldDB" id="A0A9E8SCI1"/>
<dbReference type="SMART" id="SM00448">
    <property type="entry name" value="REC"/>
    <property type="match status" value="1"/>
</dbReference>
<evidence type="ECO:0000313" key="3">
    <source>
        <dbReference type="EMBL" id="WAC01323.1"/>
    </source>
</evidence>
<dbReference type="SUPFAM" id="SSF52172">
    <property type="entry name" value="CheY-like"/>
    <property type="match status" value="1"/>
</dbReference>
<dbReference type="InterPro" id="IPR051015">
    <property type="entry name" value="EvgA-like"/>
</dbReference>
<dbReference type="InterPro" id="IPR001789">
    <property type="entry name" value="Sig_transdc_resp-reg_receiver"/>
</dbReference>
<proteinExistence type="predicted"/>
<dbReference type="Pfam" id="PF00072">
    <property type="entry name" value="Response_reg"/>
    <property type="match status" value="1"/>
</dbReference>